<protein>
    <recommendedName>
        <fullName evidence="1">(d)CMP kinase</fullName>
        <ecNumber evidence="1">2.7.4.25</ecNumber>
    </recommendedName>
</protein>
<organism evidence="9 10">
    <name type="scientific">Buchnera aphidicola</name>
    <name type="common">Aphis helianthi</name>
    <dbReference type="NCBI Taxonomy" id="2315802"/>
    <lineage>
        <taxon>Bacteria</taxon>
        <taxon>Pseudomonadati</taxon>
        <taxon>Pseudomonadota</taxon>
        <taxon>Gammaproteobacteria</taxon>
        <taxon>Enterobacterales</taxon>
        <taxon>Erwiniaceae</taxon>
        <taxon>Buchnera</taxon>
    </lineage>
</organism>
<keyword evidence="5 9" id="KW-0067">ATP-binding</keyword>
<proteinExistence type="predicted"/>
<keyword evidence="2" id="KW-0808">Transferase</keyword>
<dbReference type="Pfam" id="PF02224">
    <property type="entry name" value="Cytidylate_kin"/>
    <property type="match status" value="1"/>
</dbReference>
<evidence type="ECO:0000313" key="9">
    <source>
        <dbReference type="EMBL" id="QCI17130.1"/>
    </source>
</evidence>
<evidence type="ECO:0000256" key="1">
    <source>
        <dbReference type="ARBA" id="ARBA00012906"/>
    </source>
</evidence>
<name>A0A4D6XRJ4_9GAMM</name>
<evidence type="ECO:0000256" key="2">
    <source>
        <dbReference type="ARBA" id="ARBA00022679"/>
    </source>
</evidence>
<dbReference type="GO" id="GO:0036431">
    <property type="term" value="F:dCMP kinase activity"/>
    <property type="evidence" value="ECO:0007669"/>
    <property type="project" value="InterPro"/>
</dbReference>
<dbReference type="Proteomes" id="UP000298759">
    <property type="component" value="Chromosome"/>
</dbReference>
<dbReference type="SUPFAM" id="SSF52540">
    <property type="entry name" value="P-loop containing nucleoside triphosphate hydrolases"/>
    <property type="match status" value="1"/>
</dbReference>
<dbReference type="Gene3D" id="3.40.50.300">
    <property type="entry name" value="P-loop containing nucleotide triphosphate hydrolases"/>
    <property type="match status" value="1"/>
</dbReference>
<dbReference type="GO" id="GO:0006139">
    <property type="term" value="P:nucleobase-containing compound metabolic process"/>
    <property type="evidence" value="ECO:0007669"/>
    <property type="project" value="InterPro"/>
</dbReference>
<reference evidence="9 10" key="1">
    <citation type="submission" date="2018-12" db="EMBL/GenBank/DDBJ databases">
        <authorList>
            <person name="Chong R.A."/>
        </authorList>
    </citation>
    <scope>NUCLEOTIDE SEQUENCE [LARGE SCALE GENOMIC DNA]</scope>
    <source>
        <strain evidence="9 10">Ahe</strain>
    </source>
</reference>
<evidence type="ECO:0000256" key="4">
    <source>
        <dbReference type="ARBA" id="ARBA00022777"/>
    </source>
</evidence>
<evidence type="ECO:0000256" key="5">
    <source>
        <dbReference type="ARBA" id="ARBA00022840"/>
    </source>
</evidence>
<accession>A0A4D6XRJ4</accession>
<evidence type="ECO:0000313" key="10">
    <source>
        <dbReference type="Proteomes" id="UP000298759"/>
    </source>
</evidence>
<dbReference type="GO" id="GO:0005524">
    <property type="term" value="F:ATP binding"/>
    <property type="evidence" value="ECO:0007669"/>
    <property type="project" value="UniProtKB-KW"/>
</dbReference>
<dbReference type="EMBL" id="CP034894">
    <property type="protein sequence ID" value="QCI17130.1"/>
    <property type="molecule type" value="Genomic_DNA"/>
</dbReference>
<evidence type="ECO:0000256" key="6">
    <source>
        <dbReference type="ARBA" id="ARBA00047615"/>
    </source>
</evidence>
<evidence type="ECO:0000259" key="8">
    <source>
        <dbReference type="Pfam" id="PF02224"/>
    </source>
</evidence>
<keyword evidence="4" id="KW-0418">Kinase</keyword>
<dbReference type="OrthoDB" id="9807434at2"/>
<dbReference type="InterPro" id="IPR027417">
    <property type="entry name" value="P-loop_NTPase"/>
</dbReference>
<sequence length="84" mass="9462">MKNNIPVITIDGPSGVGKSTLCNLIANKLNWCILESGVIYRLLAITILKKNIPIIEKNIISILKNLNFSLLKKKIKLLKLFIFK</sequence>
<feature type="domain" description="Cytidylate kinase" evidence="8">
    <location>
        <begin position="8"/>
        <end position="76"/>
    </location>
</feature>
<comment type="catalytic activity">
    <reaction evidence="6">
        <text>dCMP + ATP = dCDP + ADP</text>
        <dbReference type="Rhea" id="RHEA:25094"/>
        <dbReference type="ChEBI" id="CHEBI:30616"/>
        <dbReference type="ChEBI" id="CHEBI:57566"/>
        <dbReference type="ChEBI" id="CHEBI:58593"/>
        <dbReference type="ChEBI" id="CHEBI:456216"/>
        <dbReference type="EC" id="2.7.4.25"/>
    </reaction>
</comment>
<dbReference type="InterPro" id="IPR011994">
    <property type="entry name" value="Cytidylate_kinase_dom"/>
</dbReference>
<reference evidence="9 10" key="2">
    <citation type="submission" date="2019-05" db="EMBL/GenBank/DDBJ databases">
        <title>Genome evolution of the obligate endosymbiont Buchnera aphidicola.</title>
        <authorList>
            <person name="Moran N.A."/>
        </authorList>
    </citation>
    <scope>NUCLEOTIDE SEQUENCE [LARGE SCALE GENOMIC DNA]</scope>
    <source>
        <strain evidence="9 10">Ahe</strain>
    </source>
</reference>
<evidence type="ECO:0000256" key="7">
    <source>
        <dbReference type="ARBA" id="ARBA00048478"/>
    </source>
</evidence>
<evidence type="ECO:0000256" key="3">
    <source>
        <dbReference type="ARBA" id="ARBA00022741"/>
    </source>
</evidence>
<dbReference type="EC" id="2.7.4.25" evidence="1"/>
<gene>
    <name evidence="9" type="ORF">D9V62_01575</name>
</gene>
<keyword evidence="3" id="KW-0547">Nucleotide-binding</keyword>
<comment type="catalytic activity">
    <reaction evidence="7">
        <text>CMP + ATP = CDP + ADP</text>
        <dbReference type="Rhea" id="RHEA:11600"/>
        <dbReference type="ChEBI" id="CHEBI:30616"/>
        <dbReference type="ChEBI" id="CHEBI:58069"/>
        <dbReference type="ChEBI" id="CHEBI:60377"/>
        <dbReference type="ChEBI" id="CHEBI:456216"/>
        <dbReference type="EC" id="2.7.4.25"/>
    </reaction>
</comment>
<dbReference type="AlphaFoldDB" id="A0A4D6XRJ4"/>